<feature type="domain" description="Methyltransferase small" evidence="4">
    <location>
        <begin position="157"/>
        <end position="318"/>
    </location>
</feature>
<keyword evidence="6" id="KW-1185">Reference proteome</keyword>
<accession>A0A917YLI5</accession>
<evidence type="ECO:0000256" key="1">
    <source>
        <dbReference type="ARBA" id="ARBA00022603"/>
    </source>
</evidence>
<dbReference type="OrthoDB" id="9816072at2"/>
<dbReference type="PANTHER" id="PTHR47816:SF4">
    <property type="entry name" value="RIBOSOMAL RNA SMALL SUBUNIT METHYLTRANSFERASE C"/>
    <property type="match status" value="1"/>
</dbReference>
<dbReference type="AlphaFoldDB" id="A0A917YLI5"/>
<dbReference type="InterPro" id="IPR046977">
    <property type="entry name" value="RsmC/RlmG"/>
</dbReference>
<dbReference type="InterPro" id="IPR007848">
    <property type="entry name" value="Small_mtfrase_dom"/>
</dbReference>
<evidence type="ECO:0000313" key="6">
    <source>
        <dbReference type="Proteomes" id="UP000598196"/>
    </source>
</evidence>
<dbReference type="InterPro" id="IPR020596">
    <property type="entry name" value="rRNA_Ade_Mease_Trfase_CS"/>
</dbReference>
<name>A0A917YLI5_9RHOB</name>
<dbReference type="CDD" id="cd02440">
    <property type="entry name" value="AdoMet_MTases"/>
    <property type="match status" value="1"/>
</dbReference>
<sequence length="330" mass="34909">MRSTRLSLALDSGAIALPETGQIAVLSPQAGDDLSALPKDRIVVVTGFKPDHDHFNARGFVCATAMPADCVAALVCLPRAKAGARALLAAACAALPSGAPVIVDGQKTDGVDSMLKDLRARVEVGEVVAKAHGRIFAFPAGAALSDWAAVPHAFDGFQTLPGVFSADGPDRGSEMLAAALPRKLPSRVVDLGAGWGYLSRRILQCDGVKELHLVEADLTALDCARQNITDPRAHFHWADATLWQVPHLAGAVVCNPPFHTGREADPALGLAFIRAASRMLAPDGTLWLVANRHLPYDPLLRTTFREVEDIGGDGVFRLVRAAHPNRRAGG</sequence>
<dbReference type="Pfam" id="PF05175">
    <property type="entry name" value="MTS"/>
    <property type="match status" value="1"/>
</dbReference>
<proteinExistence type="predicted"/>
<protein>
    <submittedName>
        <fullName evidence="5">MFS transporter</fullName>
    </submittedName>
</protein>
<dbReference type="PROSITE" id="PS01131">
    <property type="entry name" value="RRNA_A_DIMETH"/>
    <property type="match status" value="1"/>
</dbReference>
<organism evidence="5 6">
    <name type="scientific">Gemmobacter aquaticus</name>
    <dbReference type="NCBI Taxonomy" id="490185"/>
    <lineage>
        <taxon>Bacteria</taxon>
        <taxon>Pseudomonadati</taxon>
        <taxon>Pseudomonadota</taxon>
        <taxon>Alphaproteobacteria</taxon>
        <taxon>Rhodobacterales</taxon>
        <taxon>Paracoccaceae</taxon>
        <taxon>Gemmobacter</taxon>
    </lineage>
</organism>
<reference evidence="5 6" key="1">
    <citation type="journal article" date="2014" name="Int. J. Syst. Evol. Microbiol.">
        <title>Complete genome sequence of Corynebacterium casei LMG S-19264T (=DSM 44701T), isolated from a smear-ripened cheese.</title>
        <authorList>
            <consortium name="US DOE Joint Genome Institute (JGI-PGF)"/>
            <person name="Walter F."/>
            <person name="Albersmeier A."/>
            <person name="Kalinowski J."/>
            <person name="Ruckert C."/>
        </authorList>
    </citation>
    <scope>NUCLEOTIDE SEQUENCE [LARGE SCALE GENOMIC DNA]</scope>
    <source>
        <strain evidence="5 6">CGMCC 1.7029</strain>
    </source>
</reference>
<dbReference type="InterPro" id="IPR029063">
    <property type="entry name" value="SAM-dependent_MTases_sf"/>
</dbReference>
<dbReference type="RefSeq" id="WP_146286918.1">
    <property type="nucleotide sequence ID" value="NZ_BMLP01000003.1"/>
</dbReference>
<keyword evidence="3" id="KW-0949">S-adenosyl-L-methionine</keyword>
<evidence type="ECO:0000259" key="4">
    <source>
        <dbReference type="Pfam" id="PF05175"/>
    </source>
</evidence>
<gene>
    <name evidence="5" type="ORF">GCM10010991_20670</name>
</gene>
<dbReference type="PANTHER" id="PTHR47816">
    <property type="entry name" value="RIBOSOMAL RNA SMALL SUBUNIT METHYLTRANSFERASE C"/>
    <property type="match status" value="1"/>
</dbReference>
<keyword evidence="1" id="KW-0489">Methyltransferase</keyword>
<dbReference type="GO" id="GO:0000179">
    <property type="term" value="F:rRNA (adenine-N6,N6-)-dimethyltransferase activity"/>
    <property type="evidence" value="ECO:0007669"/>
    <property type="project" value="InterPro"/>
</dbReference>
<evidence type="ECO:0000313" key="5">
    <source>
        <dbReference type="EMBL" id="GGO32693.1"/>
    </source>
</evidence>
<comment type="caution">
    <text evidence="5">The sequence shown here is derived from an EMBL/GenBank/DDBJ whole genome shotgun (WGS) entry which is preliminary data.</text>
</comment>
<evidence type="ECO:0000256" key="2">
    <source>
        <dbReference type="ARBA" id="ARBA00022679"/>
    </source>
</evidence>
<dbReference type="SUPFAM" id="SSF53335">
    <property type="entry name" value="S-adenosyl-L-methionine-dependent methyltransferases"/>
    <property type="match status" value="1"/>
</dbReference>
<dbReference type="Gene3D" id="3.40.50.150">
    <property type="entry name" value="Vaccinia Virus protein VP39"/>
    <property type="match status" value="2"/>
</dbReference>
<keyword evidence="2" id="KW-0808">Transferase</keyword>
<evidence type="ECO:0000256" key="3">
    <source>
        <dbReference type="ARBA" id="ARBA00022691"/>
    </source>
</evidence>
<dbReference type="Proteomes" id="UP000598196">
    <property type="component" value="Unassembled WGS sequence"/>
</dbReference>
<dbReference type="EMBL" id="BMLP01000003">
    <property type="protein sequence ID" value="GGO32693.1"/>
    <property type="molecule type" value="Genomic_DNA"/>
</dbReference>